<comment type="caution">
    <text evidence="1">The sequence shown here is derived from an EMBL/GenBank/DDBJ whole genome shotgun (WGS) entry which is preliminary data.</text>
</comment>
<evidence type="ECO:0000313" key="1">
    <source>
        <dbReference type="EMBL" id="KAK8899796.1"/>
    </source>
</evidence>
<organism evidence="1 2">
    <name type="scientific">Tritrichomonas musculus</name>
    <dbReference type="NCBI Taxonomy" id="1915356"/>
    <lineage>
        <taxon>Eukaryota</taxon>
        <taxon>Metamonada</taxon>
        <taxon>Parabasalia</taxon>
        <taxon>Tritrichomonadida</taxon>
        <taxon>Tritrichomonadidae</taxon>
        <taxon>Tritrichomonas</taxon>
    </lineage>
</organism>
<dbReference type="EMBL" id="JAPFFF010000001">
    <property type="protein sequence ID" value="KAK8899796.1"/>
    <property type="molecule type" value="Genomic_DNA"/>
</dbReference>
<reference evidence="1 2" key="1">
    <citation type="submission" date="2024-04" db="EMBL/GenBank/DDBJ databases">
        <title>Tritrichomonas musculus Genome.</title>
        <authorList>
            <person name="Alves-Ferreira E."/>
            <person name="Grigg M."/>
            <person name="Lorenzi H."/>
            <person name="Galac M."/>
        </authorList>
    </citation>
    <scope>NUCLEOTIDE SEQUENCE [LARGE SCALE GENOMIC DNA]</scope>
    <source>
        <strain evidence="1 2">EAF2021</strain>
    </source>
</reference>
<name>A0ABR2L9Y8_9EUKA</name>
<accession>A0ABR2L9Y8</accession>
<dbReference type="InterPro" id="IPR016024">
    <property type="entry name" value="ARM-type_fold"/>
</dbReference>
<dbReference type="SUPFAM" id="SSF48371">
    <property type="entry name" value="ARM repeat"/>
    <property type="match status" value="1"/>
</dbReference>
<evidence type="ECO:0000313" key="2">
    <source>
        <dbReference type="Proteomes" id="UP001470230"/>
    </source>
</evidence>
<dbReference type="Proteomes" id="UP001470230">
    <property type="component" value="Unassembled WGS sequence"/>
</dbReference>
<sequence length="939" mass="108747">MEEIINSFKSTGKAILEEITDKTIPIRGSPDNFINACIQSIQSKDPLAILGICFNFAPYVSYNFEQIDKSKFWEILITLSPFINEPTTIYGYLEAVAEMTIKSRKISDEFLFFLKSNTELPNVMLKPLLLTAVFDYLPSHFIFHNTDYFLPLVLNAFQINDFLYRSNFLLILSRMNLNVQTINSIPNFSNIIWNFIFETSLSDTNFPVLSNPMEKFRELVPDFFDLPNEVISQKLQLIDESNLYGLIRLLPFLNPKDFQCVFEAILSFVSTKICVQKKINEAIFDSLVCNFNDQATEYMFSFLSKNLIRLFDDVSIYIYSLYYPLFEDVTNDAGLYLIKSINLAFSSAGSNKSILCFAISQIAEQYKTRSNILHNSVIPAIINTFALNDNECSRYASKALVKLYQTGTVQLSSYLSKYLLFFDEHILTIPNYSLYCLKKYFKVLGMIIDMQNDPESNEKIDKSLIFQFVQKYACNESMSLEVKAFILDLCTKLSKAFSLEFEEYDLNDICLSLTENLLQSNVSFSYPIVAEYILFSEKVPRINEYFRILVDISLGKMTNEPKIIRVTSYLTAMISSEYDDLNFPAEIIAQQLSVQNEDTDIYQSRAINNLQFTFSQYDDTTLNTLLQRIIQISKASRSSNVVDDTFVLLKYLIKEKTEFAFPFASDLILSTIQGRISLLDHNFPFNYDHSKFKFYKCLSSFISHYRAQSANIILELIDWIPLASEDILPKIIKPINRALAILAIPSNGVPILWNTLLVKLRQDWHNTDLANYLLGCLVNLLIDYPTICNSDDLISQMKDMWEANDDEMVLILPQIFFDIWANTDTEIPFDLYHKFTDLLMKEEFKDWCYPLMIKYLIKIVTKENKDLDDDYYIDAASVIARFLLKDDNEKKNLEFNDQIISEMKNALIICNQKCEMIKDKLFHDYSKYPGKVNTLSMIL</sequence>
<proteinExistence type="predicted"/>
<keyword evidence="2" id="KW-1185">Reference proteome</keyword>
<gene>
    <name evidence="1" type="ORF">M9Y10_002118</name>
</gene>
<protein>
    <submittedName>
        <fullName evidence="1">Uncharacterized protein</fullName>
    </submittedName>
</protein>